<keyword evidence="7" id="KW-1185">Reference proteome</keyword>
<comment type="caution">
    <text evidence="6">The sequence shown here is derived from an EMBL/GenBank/DDBJ whole genome shotgun (WGS) entry which is preliminary data.</text>
</comment>
<dbReference type="InterPro" id="IPR003406">
    <property type="entry name" value="Glyco_trans_14"/>
</dbReference>
<dbReference type="AlphaFoldDB" id="A0A7C9HGL4"/>
<dbReference type="Proteomes" id="UP000480122">
    <property type="component" value="Unassembled WGS sequence"/>
</dbReference>
<name>A0A7C9HGL4_9MICO</name>
<dbReference type="OrthoDB" id="7943907at2"/>
<proteinExistence type="predicted"/>
<dbReference type="GO" id="GO:0016757">
    <property type="term" value="F:glycosyltransferase activity"/>
    <property type="evidence" value="ECO:0007669"/>
    <property type="project" value="UniProtKB-KW"/>
</dbReference>
<organism evidence="6 7">
    <name type="scientific">Agromyces luteolus</name>
    <dbReference type="NCBI Taxonomy" id="88373"/>
    <lineage>
        <taxon>Bacteria</taxon>
        <taxon>Bacillati</taxon>
        <taxon>Actinomycetota</taxon>
        <taxon>Actinomycetes</taxon>
        <taxon>Micrococcales</taxon>
        <taxon>Microbacteriaceae</taxon>
        <taxon>Agromyces</taxon>
    </lineage>
</organism>
<keyword evidence="5" id="KW-0325">Glycoprotein</keyword>
<dbReference type="EMBL" id="WODA01000006">
    <property type="protein sequence ID" value="MUN06421.1"/>
    <property type="molecule type" value="Genomic_DNA"/>
</dbReference>
<comment type="subcellular location">
    <subcellularLocation>
        <location evidence="1">Membrane</location>
        <topology evidence="1">Single-pass type II membrane protein</topology>
    </subcellularLocation>
</comment>
<gene>
    <name evidence="6" type="ORF">GLX25_04725</name>
</gene>
<evidence type="ECO:0008006" key="8">
    <source>
        <dbReference type="Google" id="ProtNLM"/>
    </source>
</evidence>
<evidence type="ECO:0000256" key="1">
    <source>
        <dbReference type="ARBA" id="ARBA00004606"/>
    </source>
</evidence>
<sequence length="335" mass="37329">MVGEQAGGRSARGGAAYVVLTHRDWPQVQRLARAIRSSSPDAFVLIAHDDRTTAFPAETGDPRVRVFVHGLDTDWGSWELVEATLRAFEEVRRRADPAMVVLVSGQDYPIRPLAEWEAEVLAAGGWVGTAEELRYAPHWGRRRGEGRDELTRYAYRWFRTPLARLGVRVGGRPGAFLRRVRGAIALRLEPVLGVRVVSRGRGVHWGIRRPTPFTADRPCYTGSQWVAICRPELDRLLDEDLAPGSRLRRLYRRTIIPDESALVTPLAWRSPPADLAPVTDVSWDAELDQPTVRTVDDLERLAASGSAFCRKVDPVASAALLDALDRRVHANRAEG</sequence>
<evidence type="ECO:0000256" key="3">
    <source>
        <dbReference type="ARBA" id="ARBA00022679"/>
    </source>
</evidence>
<evidence type="ECO:0000256" key="4">
    <source>
        <dbReference type="ARBA" id="ARBA00023136"/>
    </source>
</evidence>
<keyword evidence="4" id="KW-0472">Membrane</keyword>
<keyword evidence="3" id="KW-0808">Transferase</keyword>
<evidence type="ECO:0000256" key="5">
    <source>
        <dbReference type="ARBA" id="ARBA00023180"/>
    </source>
</evidence>
<evidence type="ECO:0000313" key="6">
    <source>
        <dbReference type="EMBL" id="MUN06421.1"/>
    </source>
</evidence>
<protein>
    <recommendedName>
        <fullName evidence="8">Core-2/I-Branching enzyme</fullName>
    </recommendedName>
</protein>
<evidence type="ECO:0000313" key="7">
    <source>
        <dbReference type="Proteomes" id="UP000480122"/>
    </source>
</evidence>
<evidence type="ECO:0000256" key="2">
    <source>
        <dbReference type="ARBA" id="ARBA00022676"/>
    </source>
</evidence>
<dbReference type="Pfam" id="PF02485">
    <property type="entry name" value="Branch"/>
    <property type="match status" value="1"/>
</dbReference>
<keyword evidence="2" id="KW-0328">Glycosyltransferase</keyword>
<accession>A0A7C9HGL4</accession>
<dbReference type="GO" id="GO:0016020">
    <property type="term" value="C:membrane"/>
    <property type="evidence" value="ECO:0007669"/>
    <property type="project" value="UniProtKB-SubCell"/>
</dbReference>
<dbReference type="RefSeq" id="WP_155841093.1">
    <property type="nucleotide sequence ID" value="NZ_BAAAIA010000009.1"/>
</dbReference>
<reference evidence="6 7" key="1">
    <citation type="submission" date="2019-11" db="EMBL/GenBank/DDBJ databases">
        <title>Agromyces kandeliae sp. nov., isolated from mangrove soil.</title>
        <authorList>
            <person name="Wang R."/>
        </authorList>
    </citation>
    <scope>NUCLEOTIDE SEQUENCE [LARGE SCALE GENOMIC DNA]</scope>
    <source>
        <strain evidence="6 7">JCM 11431</strain>
    </source>
</reference>